<evidence type="ECO:0000313" key="2">
    <source>
        <dbReference type="EMBL" id="SCL60770.1"/>
    </source>
</evidence>
<accession>A0A1C6V4C6</accession>
<dbReference type="OrthoDB" id="8225825at2"/>
<gene>
    <name evidence="2" type="ORF">GA0070606_3331</name>
</gene>
<dbReference type="AlphaFoldDB" id="A0A1C6V4C6"/>
<dbReference type="Proteomes" id="UP000199001">
    <property type="component" value="Unassembled WGS sequence"/>
</dbReference>
<keyword evidence="3" id="KW-1185">Reference proteome</keyword>
<dbReference type="PANTHER" id="PTHR13887:SF41">
    <property type="entry name" value="THIOREDOXIN SUPERFAMILY PROTEIN"/>
    <property type="match status" value="1"/>
</dbReference>
<reference evidence="3" key="1">
    <citation type="submission" date="2016-06" db="EMBL/GenBank/DDBJ databases">
        <authorList>
            <person name="Varghese N."/>
            <person name="Submissions Spin"/>
        </authorList>
    </citation>
    <scope>NUCLEOTIDE SEQUENCE [LARGE SCALE GENOMIC DNA]</scope>
    <source>
        <strain evidence="3">DSM 43903</strain>
    </source>
</reference>
<dbReference type="SUPFAM" id="SSF52833">
    <property type="entry name" value="Thioredoxin-like"/>
    <property type="match status" value="1"/>
</dbReference>
<dbReference type="GO" id="GO:0016853">
    <property type="term" value="F:isomerase activity"/>
    <property type="evidence" value="ECO:0007669"/>
    <property type="project" value="UniProtKB-KW"/>
</dbReference>
<dbReference type="InterPro" id="IPR001853">
    <property type="entry name" value="DSBA-like_thioredoxin_dom"/>
</dbReference>
<name>A0A1C6V4C6_9ACTN</name>
<protein>
    <submittedName>
        <fullName evidence="2">Predicted dithiol-disulfide isomerase, DsbA family</fullName>
    </submittedName>
</protein>
<dbReference type="RefSeq" id="WP_141721709.1">
    <property type="nucleotide sequence ID" value="NZ_FMHZ01000002.1"/>
</dbReference>
<dbReference type="EMBL" id="FMHZ01000002">
    <property type="protein sequence ID" value="SCL60770.1"/>
    <property type="molecule type" value="Genomic_DNA"/>
</dbReference>
<dbReference type="Pfam" id="PF01323">
    <property type="entry name" value="DSBA"/>
    <property type="match status" value="1"/>
</dbReference>
<feature type="domain" description="DSBA-like thioredoxin" evidence="1">
    <location>
        <begin position="3"/>
        <end position="192"/>
    </location>
</feature>
<evidence type="ECO:0000313" key="3">
    <source>
        <dbReference type="Proteomes" id="UP000199001"/>
    </source>
</evidence>
<dbReference type="STRING" id="47855.GA0070606_3331"/>
<keyword evidence="2" id="KW-0413">Isomerase</keyword>
<sequence>MDVEFVFDVPCVWSYFAYARFQRAAARIRAEGGQVAVRFRPFQLDPRATADGEPKIDVLRRAFGVEADDAVAGMESKAASEGLTFRHRHAVWSDTLPAHRLIAVAAGQGRGEAMVERLFRAHHTDELNIADPVTLRRLADEAGVASRDGGDEDVRAELARVRAEGVRGVPVFRLAGRTLHGALSEETLYQAMSATVAA</sequence>
<dbReference type="InterPro" id="IPR036249">
    <property type="entry name" value="Thioredoxin-like_sf"/>
</dbReference>
<organism evidence="2 3">
    <name type="scientific">Micromonospora citrea</name>
    <dbReference type="NCBI Taxonomy" id="47855"/>
    <lineage>
        <taxon>Bacteria</taxon>
        <taxon>Bacillati</taxon>
        <taxon>Actinomycetota</taxon>
        <taxon>Actinomycetes</taxon>
        <taxon>Micromonosporales</taxon>
        <taxon>Micromonosporaceae</taxon>
        <taxon>Micromonospora</taxon>
    </lineage>
</organism>
<dbReference type="PANTHER" id="PTHR13887">
    <property type="entry name" value="GLUTATHIONE S-TRANSFERASE KAPPA"/>
    <property type="match status" value="1"/>
</dbReference>
<proteinExistence type="predicted"/>
<dbReference type="Gene3D" id="3.40.30.10">
    <property type="entry name" value="Glutaredoxin"/>
    <property type="match status" value="1"/>
</dbReference>
<dbReference type="GO" id="GO:0016491">
    <property type="term" value="F:oxidoreductase activity"/>
    <property type="evidence" value="ECO:0007669"/>
    <property type="project" value="InterPro"/>
</dbReference>
<evidence type="ECO:0000259" key="1">
    <source>
        <dbReference type="Pfam" id="PF01323"/>
    </source>
</evidence>